<dbReference type="EMBL" id="BLXT01005539">
    <property type="protein sequence ID" value="GFO23840.1"/>
    <property type="molecule type" value="Genomic_DNA"/>
</dbReference>
<keyword evidence="2" id="KW-1185">Reference proteome</keyword>
<dbReference type="Proteomes" id="UP000735302">
    <property type="component" value="Unassembled WGS sequence"/>
</dbReference>
<dbReference type="InterPro" id="IPR036397">
    <property type="entry name" value="RNaseH_sf"/>
</dbReference>
<name>A0AAV4BWW8_9GAST</name>
<organism evidence="1 2">
    <name type="scientific">Plakobranchus ocellatus</name>
    <dbReference type="NCBI Taxonomy" id="259542"/>
    <lineage>
        <taxon>Eukaryota</taxon>
        <taxon>Metazoa</taxon>
        <taxon>Spiralia</taxon>
        <taxon>Lophotrochozoa</taxon>
        <taxon>Mollusca</taxon>
        <taxon>Gastropoda</taxon>
        <taxon>Heterobranchia</taxon>
        <taxon>Euthyneura</taxon>
        <taxon>Panpulmonata</taxon>
        <taxon>Sacoglossa</taxon>
        <taxon>Placobranchoidea</taxon>
        <taxon>Plakobranchidae</taxon>
        <taxon>Plakobranchus</taxon>
    </lineage>
</organism>
<gene>
    <name evidence="1" type="ORF">PoB_005034500</name>
</gene>
<accession>A0AAV4BWW8</accession>
<comment type="caution">
    <text evidence="1">The sequence shown here is derived from an EMBL/GenBank/DDBJ whole genome shotgun (WGS) entry which is preliminary data.</text>
</comment>
<dbReference type="PANTHER" id="PTHR46060:SF1">
    <property type="entry name" value="MARINER MOS1 TRANSPOSASE-LIKE PROTEIN"/>
    <property type="match status" value="1"/>
</dbReference>
<dbReference type="PANTHER" id="PTHR46060">
    <property type="entry name" value="MARINER MOS1 TRANSPOSASE-LIKE PROTEIN"/>
    <property type="match status" value="1"/>
</dbReference>
<reference evidence="1 2" key="1">
    <citation type="journal article" date="2021" name="Elife">
        <title>Chloroplast acquisition without the gene transfer in kleptoplastic sea slugs, Plakobranchus ocellatus.</title>
        <authorList>
            <person name="Maeda T."/>
            <person name="Takahashi S."/>
            <person name="Yoshida T."/>
            <person name="Shimamura S."/>
            <person name="Takaki Y."/>
            <person name="Nagai Y."/>
            <person name="Toyoda A."/>
            <person name="Suzuki Y."/>
            <person name="Arimoto A."/>
            <person name="Ishii H."/>
            <person name="Satoh N."/>
            <person name="Nishiyama T."/>
            <person name="Hasebe M."/>
            <person name="Maruyama T."/>
            <person name="Minagawa J."/>
            <person name="Obokata J."/>
            <person name="Shigenobu S."/>
        </authorList>
    </citation>
    <scope>NUCLEOTIDE SEQUENCE [LARGE SCALE GENOMIC DNA]</scope>
</reference>
<dbReference type="AlphaFoldDB" id="A0AAV4BWW8"/>
<dbReference type="GO" id="GO:0003676">
    <property type="term" value="F:nucleic acid binding"/>
    <property type="evidence" value="ECO:0007669"/>
    <property type="project" value="InterPro"/>
</dbReference>
<sequence>MSSSHKQHSQCLVLQNGYTRQIETGYTQKRSGLLQTTVIFHHDTAPVHTAKMVIELLDEYEWSVLERPRYSPDIAPCDFWLFPKMKKILVVTYLSQRKKLFSR</sequence>
<evidence type="ECO:0000313" key="1">
    <source>
        <dbReference type="EMBL" id="GFO23840.1"/>
    </source>
</evidence>
<dbReference type="InterPro" id="IPR052709">
    <property type="entry name" value="Transposase-MT_Hybrid"/>
</dbReference>
<protein>
    <submittedName>
        <fullName evidence="1">Mariner transposase</fullName>
    </submittedName>
</protein>
<proteinExistence type="predicted"/>
<dbReference type="Gene3D" id="3.30.420.10">
    <property type="entry name" value="Ribonuclease H-like superfamily/Ribonuclease H"/>
    <property type="match status" value="1"/>
</dbReference>
<evidence type="ECO:0000313" key="2">
    <source>
        <dbReference type="Proteomes" id="UP000735302"/>
    </source>
</evidence>